<dbReference type="SMART" id="SM00418">
    <property type="entry name" value="HTH_ARSR"/>
    <property type="match status" value="1"/>
</dbReference>
<dbReference type="InterPro" id="IPR051081">
    <property type="entry name" value="HTH_MetalResp_TranReg"/>
</dbReference>
<dbReference type="InterPro" id="IPR011991">
    <property type="entry name" value="ArsR-like_HTH"/>
</dbReference>
<dbReference type="RefSeq" id="WP_003784316.1">
    <property type="nucleotide sequence ID" value="NZ_GL870929.1"/>
</dbReference>
<dbReference type="AlphaFoldDB" id="F0F238"/>
<dbReference type="GO" id="GO:0003677">
    <property type="term" value="F:DNA binding"/>
    <property type="evidence" value="ECO:0007669"/>
    <property type="project" value="UniProtKB-KW"/>
</dbReference>
<keyword evidence="2" id="KW-0238">DNA-binding</keyword>
<evidence type="ECO:0000256" key="2">
    <source>
        <dbReference type="ARBA" id="ARBA00023125"/>
    </source>
</evidence>
<evidence type="ECO:0000256" key="1">
    <source>
        <dbReference type="ARBA" id="ARBA00023015"/>
    </source>
</evidence>
<dbReference type="EMBL" id="AEWV01000042">
    <property type="protein sequence ID" value="EGC16338.1"/>
    <property type="molecule type" value="Genomic_DNA"/>
</dbReference>
<dbReference type="InterPro" id="IPR036390">
    <property type="entry name" value="WH_DNA-bd_sf"/>
</dbReference>
<keyword evidence="6" id="KW-1185">Reference proteome</keyword>
<dbReference type="PANTHER" id="PTHR33154:SF28">
    <property type="entry name" value="HTH-TYPE TRANSCRIPTIONAL REGULATOR YGAV-RELATED"/>
    <property type="match status" value="1"/>
</dbReference>
<evidence type="ECO:0000313" key="6">
    <source>
        <dbReference type="Proteomes" id="UP000004088"/>
    </source>
</evidence>
<dbReference type="Proteomes" id="UP000004088">
    <property type="component" value="Unassembled WGS sequence"/>
</dbReference>
<name>F0F238_9NEIS</name>
<evidence type="ECO:0000256" key="3">
    <source>
        <dbReference type="ARBA" id="ARBA00023163"/>
    </source>
</evidence>
<proteinExistence type="predicted"/>
<organism evidence="5 6">
    <name type="scientific">Kingella denitrificans ATCC 33394</name>
    <dbReference type="NCBI Taxonomy" id="888741"/>
    <lineage>
        <taxon>Bacteria</taxon>
        <taxon>Pseudomonadati</taxon>
        <taxon>Pseudomonadota</taxon>
        <taxon>Betaproteobacteria</taxon>
        <taxon>Neisseriales</taxon>
        <taxon>Neisseriaceae</taxon>
        <taxon>Kingella</taxon>
    </lineage>
</organism>
<dbReference type="PROSITE" id="PS50987">
    <property type="entry name" value="HTH_ARSR_2"/>
    <property type="match status" value="1"/>
</dbReference>
<evidence type="ECO:0000259" key="4">
    <source>
        <dbReference type="PROSITE" id="PS50987"/>
    </source>
</evidence>
<evidence type="ECO:0000313" key="5">
    <source>
        <dbReference type="EMBL" id="EGC16338.1"/>
    </source>
</evidence>
<protein>
    <submittedName>
        <fullName evidence="5">Transcriptional regulator, ArsR family</fullName>
    </submittedName>
</protein>
<dbReference type="HOGENOM" id="CLU_097806_6_4_4"/>
<dbReference type="Pfam" id="PF01022">
    <property type="entry name" value="HTH_5"/>
    <property type="match status" value="1"/>
</dbReference>
<dbReference type="SUPFAM" id="SSF46785">
    <property type="entry name" value="Winged helix' DNA-binding domain"/>
    <property type="match status" value="1"/>
</dbReference>
<dbReference type="InterPro" id="IPR036388">
    <property type="entry name" value="WH-like_DNA-bd_sf"/>
</dbReference>
<accession>F0F238</accession>
<keyword evidence="1" id="KW-0805">Transcription regulation</keyword>
<reference evidence="5 6" key="1">
    <citation type="submission" date="2011-01" db="EMBL/GenBank/DDBJ databases">
        <authorList>
            <person name="Muzny D."/>
            <person name="Qin X."/>
            <person name="Deng J."/>
            <person name="Jiang H."/>
            <person name="Liu Y."/>
            <person name="Qu J."/>
            <person name="Song X.-Z."/>
            <person name="Zhang L."/>
            <person name="Thornton R."/>
            <person name="Coyle M."/>
            <person name="Francisco L."/>
            <person name="Jackson L."/>
            <person name="Javaid M."/>
            <person name="Korchina V."/>
            <person name="Kovar C."/>
            <person name="Mata R."/>
            <person name="Mathew T."/>
            <person name="Ngo R."/>
            <person name="Nguyen L."/>
            <person name="Nguyen N."/>
            <person name="Okwuonu G."/>
            <person name="Ongeri F."/>
            <person name="Pham C."/>
            <person name="Simmons D."/>
            <person name="Wilczek-Boney K."/>
            <person name="Hale W."/>
            <person name="Jakkamsetti A."/>
            <person name="Pham P."/>
            <person name="Ruth R."/>
            <person name="San Lucas F."/>
            <person name="Warren J."/>
            <person name="Zhang J."/>
            <person name="Zhao Z."/>
            <person name="Zhou C."/>
            <person name="Zhu D."/>
            <person name="Lee S."/>
            <person name="Bess C."/>
            <person name="Blankenburg K."/>
            <person name="Forbes L."/>
            <person name="Fu Q."/>
            <person name="Gubbala S."/>
            <person name="Hirani K."/>
            <person name="Jayaseelan J.C."/>
            <person name="Lara F."/>
            <person name="Munidasa M."/>
            <person name="Palculict T."/>
            <person name="Patil S."/>
            <person name="Pu L.-L."/>
            <person name="Saada N."/>
            <person name="Tang L."/>
            <person name="Weissenberger G."/>
            <person name="Zhu Y."/>
            <person name="Hemphill L."/>
            <person name="Shang Y."/>
            <person name="Youmans B."/>
            <person name="Ayvaz T."/>
            <person name="Ross M."/>
            <person name="Santibanez J."/>
            <person name="Aqrawi P."/>
            <person name="Gross S."/>
            <person name="Joshi V."/>
            <person name="Fowler G."/>
            <person name="Nazareth L."/>
            <person name="Reid J."/>
            <person name="Worley K."/>
            <person name="Petrosino J."/>
            <person name="Highlander S."/>
            <person name="Gibbs R."/>
        </authorList>
    </citation>
    <scope>NUCLEOTIDE SEQUENCE [LARGE SCALE GENOMIC DNA]</scope>
    <source>
        <strain evidence="5 6">ATCC 33394</strain>
    </source>
</reference>
<sequence>MNTHSHSPSAAPTAQQVTDTFKILSNHERLHILLVLLEHDSSLQELSEATGLNTAKTAAHLQKMRQLGIVDYTRFMRIMQYRIISPIVRDLLNALPQFPKDRT</sequence>
<keyword evidence="3" id="KW-0804">Transcription</keyword>
<dbReference type="PRINTS" id="PR00778">
    <property type="entry name" value="HTHARSR"/>
</dbReference>
<feature type="domain" description="HTH arsR-type" evidence="4">
    <location>
        <begin position="9"/>
        <end position="103"/>
    </location>
</feature>
<dbReference type="CDD" id="cd00090">
    <property type="entry name" value="HTH_ARSR"/>
    <property type="match status" value="1"/>
</dbReference>
<dbReference type="PANTHER" id="PTHR33154">
    <property type="entry name" value="TRANSCRIPTIONAL REGULATOR, ARSR FAMILY"/>
    <property type="match status" value="1"/>
</dbReference>
<dbReference type="Gene3D" id="1.10.10.10">
    <property type="entry name" value="Winged helix-like DNA-binding domain superfamily/Winged helix DNA-binding domain"/>
    <property type="match status" value="1"/>
</dbReference>
<comment type="caution">
    <text evidence="5">The sequence shown here is derived from an EMBL/GenBank/DDBJ whole genome shotgun (WGS) entry which is preliminary data.</text>
</comment>
<dbReference type="STRING" id="888741.HMPREF9098_2173"/>
<gene>
    <name evidence="5" type="ORF">HMPREF9098_2173</name>
</gene>
<dbReference type="InterPro" id="IPR001845">
    <property type="entry name" value="HTH_ArsR_DNA-bd_dom"/>
</dbReference>
<dbReference type="GO" id="GO:0003700">
    <property type="term" value="F:DNA-binding transcription factor activity"/>
    <property type="evidence" value="ECO:0007669"/>
    <property type="project" value="InterPro"/>
</dbReference>